<dbReference type="GO" id="GO:0005829">
    <property type="term" value="C:cytosol"/>
    <property type="evidence" value="ECO:0007669"/>
    <property type="project" value="GOC"/>
</dbReference>
<evidence type="ECO:0000256" key="6">
    <source>
        <dbReference type="ARBA" id="ARBA00046326"/>
    </source>
</evidence>
<evidence type="ECO:0000256" key="3">
    <source>
        <dbReference type="ARBA" id="ARBA00022927"/>
    </source>
</evidence>
<evidence type="ECO:0000259" key="11">
    <source>
        <dbReference type="Pfam" id="PF24601"/>
    </source>
</evidence>
<feature type="domain" description="DOP1 N-terminal" evidence="8">
    <location>
        <begin position="40"/>
        <end position="366"/>
    </location>
</feature>
<dbReference type="GO" id="GO:0000139">
    <property type="term" value="C:Golgi membrane"/>
    <property type="evidence" value="ECO:0007669"/>
    <property type="project" value="UniProtKB-SubCell"/>
</dbReference>
<comment type="similarity">
    <text evidence="6">Belongs to the DOP1 family.</text>
</comment>
<accession>A0AB34G429</accession>
<dbReference type="InterPro" id="IPR007249">
    <property type="entry name" value="DOP1_N"/>
</dbReference>
<dbReference type="InterPro" id="IPR056458">
    <property type="entry name" value="TPR_DOP1_M"/>
</dbReference>
<protein>
    <submittedName>
        <fullName evidence="12">Protein dopey</fullName>
    </submittedName>
</protein>
<dbReference type="PANTHER" id="PTHR14042">
    <property type="entry name" value="DOPEY-RELATED"/>
    <property type="match status" value="1"/>
</dbReference>
<dbReference type="EMBL" id="JAQHRD010000001">
    <property type="protein sequence ID" value="KAJ6446214.1"/>
    <property type="molecule type" value="Genomic_DNA"/>
</dbReference>
<feature type="domain" description="DOP1-like C-terminal" evidence="10">
    <location>
        <begin position="1425"/>
        <end position="1750"/>
    </location>
</feature>
<dbReference type="InterPro" id="IPR056457">
    <property type="entry name" value="DOP1_C"/>
</dbReference>
<dbReference type="InterPro" id="IPR056459">
    <property type="entry name" value="TPR_DOP1"/>
</dbReference>
<evidence type="ECO:0000256" key="5">
    <source>
        <dbReference type="ARBA" id="ARBA00023136"/>
    </source>
</evidence>
<dbReference type="GO" id="GO:0005802">
    <property type="term" value="C:trans-Golgi network"/>
    <property type="evidence" value="ECO:0007669"/>
    <property type="project" value="TreeGrafter"/>
</dbReference>
<keyword evidence="2" id="KW-0813">Transport</keyword>
<comment type="subcellular location">
    <subcellularLocation>
        <location evidence="1">Golgi apparatus membrane</location>
        <topology evidence="1">Peripheral membrane protein</topology>
    </subcellularLocation>
</comment>
<evidence type="ECO:0000256" key="2">
    <source>
        <dbReference type="ARBA" id="ARBA00022448"/>
    </source>
</evidence>
<dbReference type="InterPro" id="IPR016024">
    <property type="entry name" value="ARM-type_fold"/>
</dbReference>
<proteinExistence type="inferred from homology"/>
<feature type="domain" description="DOP1-like C-terminal" evidence="10">
    <location>
        <begin position="1331"/>
        <end position="1414"/>
    </location>
</feature>
<dbReference type="GO" id="GO:0015031">
    <property type="term" value="P:protein transport"/>
    <property type="evidence" value="ECO:0007669"/>
    <property type="project" value="UniProtKB-KW"/>
</dbReference>
<name>A0AB34G429_9HYPO</name>
<dbReference type="InterPro" id="IPR040314">
    <property type="entry name" value="DOP1"/>
</dbReference>
<dbReference type="PANTHER" id="PTHR14042:SF24">
    <property type="entry name" value="PROTEIN DOPEY-1 HOMOLOG"/>
    <property type="match status" value="1"/>
</dbReference>
<dbReference type="Pfam" id="PF24597">
    <property type="entry name" value="TPR_DOP1_M"/>
    <property type="match status" value="1"/>
</dbReference>
<evidence type="ECO:0000259" key="9">
    <source>
        <dbReference type="Pfam" id="PF24597"/>
    </source>
</evidence>
<evidence type="ECO:0000313" key="13">
    <source>
        <dbReference type="Proteomes" id="UP001163105"/>
    </source>
</evidence>
<dbReference type="GO" id="GO:0006895">
    <property type="term" value="P:Golgi to endosome transport"/>
    <property type="evidence" value="ECO:0007669"/>
    <property type="project" value="InterPro"/>
</dbReference>
<feature type="domain" description="DOP1-like TPR" evidence="11">
    <location>
        <begin position="1059"/>
        <end position="1144"/>
    </location>
</feature>
<dbReference type="GO" id="GO:0005768">
    <property type="term" value="C:endosome"/>
    <property type="evidence" value="ECO:0007669"/>
    <property type="project" value="TreeGrafter"/>
</dbReference>
<evidence type="ECO:0000256" key="4">
    <source>
        <dbReference type="ARBA" id="ARBA00023034"/>
    </source>
</evidence>
<dbReference type="Pfam" id="PF04118">
    <property type="entry name" value="Dopey_N"/>
    <property type="match status" value="1"/>
</dbReference>
<organism evidence="12 13">
    <name type="scientific">Purpureocillium lavendulum</name>
    <dbReference type="NCBI Taxonomy" id="1247861"/>
    <lineage>
        <taxon>Eukaryota</taxon>
        <taxon>Fungi</taxon>
        <taxon>Dikarya</taxon>
        <taxon>Ascomycota</taxon>
        <taxon>Pezizomycotina</taxon>
        <taxon>Sordariomycetes</taxon>
        <taxon>Hypocreomycetidae</taxon>
        <taxon>Hypocreales</taxon>
        <taxon>Ophiocordycipitaceae</taxon>
        <taxon>Purpureocillium</taxon>
    </lineage>
</organism>
<reference evidence="12" key="1">
    <citation type="submission" date="2023-01" db="EMBL/GenBank/DDBJ databases">
        <title>The growth and conidiation of Purpureocillium lavendulum are regulated by nitrogen source and histone H3K14 acetylation.</title>
        <authorList>
            <person name="Tang P."/>
            <person name="Han J."/>
            <person name="Zhang C."/>
            <person name="Tang P."/>
            <person name="Qi F."/>
            <person name="Zhang K."/>
            <person name="Liang L."/>
        </authorList>
    </citation>
    <scope>NUCLEOTIDE SEQUENCE</scope>
    <source>
        <strain evidence="12">YMF1.00683</strain>
    </source>
</reference>
<keyword evidence="4" id="KW-0333">Golgi apparatus</keyword>
<gene>
    <name evidence="12" type="ORF">O9K51_00985</name>
</gene>
<evidence type="ECO:0000313" key="12">
    <source>
        <dbReference type="EMBL" id="KAJ6446214.1"/>
    </source>
</evidence>
<evidence type="ECO:0000256" key="7">
    <source>
        <dbReference type="SAM" id="MobiDB-lite"/>
    </source>
</evidence>
<sequence>MALEPGSAALGGSPESSGRNSPIPRQWRNQLGGEESHIKDKTYRRYASGVEKALSLFETALEEWADYISFLNRLLKALQSRPSSITAIPLKATVAKRLSQCLNPSLPSGVHQKALEVYNYVFATIGKDGLSRDLPLYLPGLAPTLSFASLSVRSPFLDLLEAYFLQIDPRSLRPAMKSIILGLLPGLEDETSEDFDRTLALVASFKKALRPEDSELLTTHHSSGDDFFWQCFFLASITSQSRRGGALAYLVRFLPTLGRSPATKDGDAGTTSGRVDENPKISALVTTPEPGLLVRCFASGLADDQLLIQRGFLDLLVTHLPLNSNVLQTRVKPADLELLLKAAAGVVTRRDMSLNRRLWTWLLGPEPASSDGDPTGDLSTAPSDQQQAFLSSRTTYFEDFGLQPLTKSLLDMIKSSIHGNALERARPYRVCLSLMDRWEIGGLVVPEVFLPVVESVRQFQDHASSKSEFLEVLRSASVFFDGIESGLIYSEIVGLLAQAVGPGSLTVAERRDKVSLVNFIVANFNIREEEMVTIHAPLTCVATLAMLEDSRGRKARLSLPGDQLNHLSEEVLAVVASLLELVPERAFPNVTDSTDTSESRDASLIPNTDILRKIQAFYVHGQGNLDGSTVPFSAIESGELLLQKAVAYICNDTSELEAPSDLGVRVRILILILLKTPTSYKFGATDLLSYLRGKLVQESVLPFSYFSSVVQLATQLHSNGRIATDQLSGLVPSLVRHAWFYLSASDPKHHVETVRCLWQLQTSLTPSARDIEASLSAILVDRQSEHQSVNIAAEAARTFGVLWSHTLQDSASDRRGSRTQVQDYRPLPRLAGMDNYQVMLAQPLFLVLDALIDDRTQLYMVVKSWLNTMVGVDRLFLQFVAKISELSFVAAINNSHGGGEKVEPDSAVFTDSDDIELCLYYLRSLQHVLQCTGEMTRAVLASKHLYFGDGEVHIRAGAEESEMTVQEYFVRVCLQCIMADVSPDSDPELVERVSQLHRYALTILHQFLSSRYAIPLTSLHLDSILIDRLLKSISDSDPYVQVLLLDAVHDTLKLQDMASVEAGLSSASSHAVLDSWVAFLADCLPFYSQSIFQVLIPLVETLCRQIGQVFDSLRDTFKTEPEREMQNESAPESTLIYLLNGLEQVLALAHDQLIAAESRAQIVKGPEQPQSLFGSMVSGVFQSDGPQARSATANDRLTVNLAFQDAMRICFKIWSWGQGDEAKMQDPVSAASFTYTSLRMRNRARRLLEHLFTAETLECLETAIDIWISTDSAGERALVFSFLSALDACRPRHSVPALFNSIYSRTNPGALEPSRKSTMTISLQDSDLVAFLVEYARSLDDDAMDEIWQDCMTFLKDLLGNPFPHRQTLPSLLEFAAILGEKVDNTTFGEQRRMRRELGDLFLRLLAALFTTRPITFSEPTHSNGPTLRSKSFPDTVSPSTMTLLRELSRLQNNQKAWKKDVGDAFNDSRFFGMGLELVKDDWLPLLKQWVLTDKEKLPEIISRINAPTTAGIVFGVGATSARLEADRKTQLNLRRTATLILASAEDAFVTDLRAIFDKLVELMAATATSSPSSTTRADVFMVVRALVLKTSPVHLALLWPVVNAEIHAAISSVIAPDHSAASDIYVNTAIFQACKLLDLLICVAPDDFQLHEWLFVTDTIDAVYPPSTYQPVALADELSEELGSSAAQISAQTDTVAHMAASSAFRRPLLGHGGLGEQASFDRKDELVAKVLRPFFGQLSIFAFESTYAMGAPDTASCIQDLLKDIFDERTMVKAL</sequence>
<dbReference type="Pfam" id="PF24598">
    <property type="entry name" value="DOP1_C"/>
    <property type="match status" value="2"/>
</dbReference>
<evidence type="ECO:0000259" key="10">
    <source>
        <dbReference type="Pfam" id="PF24598"/>
    </source>
</evidence>
<feature type="domain" description="DOP1-like middle TPR" evidence="9">
    <location>
        <begin position="396"/>
        <end position="618"/>
    </location>
</feature>
<evidence type="ECO:0000256" key="1">
    <source>
        <dbReference type="ARBA" id="ARBA00004395"/>
    </source>
</evidence>
<keyword evidence="13" id="KW-1185">Reference proteome</keyword>
<dbReference type="SUPFAM" id="SSF48371">
    <property type="entry name" value="ARM repeat"/>
    <property type="match status" value="1"/>
</dbReference>
<keyword evidence="5" id="KW-0472">Membrane</keyword>
<comment type="caution">
    <text evidence="12">The sequence shown here is derived from an EMBL/GenBank/DDBJ whole genome shotgun (WGS) entry which is preliminary data.</text>
</comment>
<dbReference type="Pfam" id="PF24601">
    <property type="entry name" value="TPR_DOP1"/>
    <property type="match status" value="1"/>
</dbReference>
<feature type="region of interest" description="Disordered" evidence="7">
    <location>
        <begin position="1"/>
        <end position="31"/>
    </location>
</feature>
<keyword evidence="3" id="KW-0653">Protein transport</keyword>
<dbReference type="Proteomes" id="UP001163105">
    <property type="component" value="Unassembled WGS sequence"/>
</dbReference>
<evidence type="ECO:0000259" key="8">
    <source>
        <dbReference type="Pfam" id="PF04118"/>
    </source>
</evidence>